<comment type="caution">
    <text evidence="3">The sequence shown here is derived from an EMBL/GenBank/DDBJ whole genome shotgun (WGS) entry which is preliminary data.</text>
</comment>
<keyword evidence="4" id="KW-1185">Reference proteome</keyword>
<dbReference type="Proteomes" id="UP001558613">
    <property type="component" value="Unassembled WGS sequence"/>
</dbReference>
<reference evidence="3 4" key="1">
    <citation type="submission" date="2023-09" db="EMBL/GenBank/DDBJ databases">
        <authorList>
            <person name="Wang M."/>
        </authorList>
    </citation>
    <scope>NUCLEOTIDE SEQUENCE [LARGE SCALE GENOMIC DNA]</scope>
    <source>
        <strain evidence="3">GT-2023</strain>
        <tissue evidence="3">Liver</tissue>
    </source>
</reference>
<evidence type="ECO:0000256" key="1">
    <source>
        <dbReference type="SAM" id="Coils"/>
    </source>
</evidence>
<feature type="compositionally biased region" description="Low complexity" evidence="2">
    <location>
        <begin position="172"/>
        <end position="187"/>
    </location>
</feature>
<feature type="compositionally biased region" description="Polar residues" evidence="2">
    <location>
        <begin position="341"/>
        <end position="350"/>
    </location>
</feature>
<accession>A0ABR3NKB1</accession>
<sequence>MVNILAADMTEKNGTSSPRQMKANMPEELWLSSLTSVTPFPKMATNIIMMPKADKERLRVWSGGPTDIKGLIEQDFMMFGEGVSGKLLEKWTTAFKKKVIQQCKKIPSTSDLEELLLAAESPTGDSEEGVNFEPDSQASVQVSSVLNVTDQPNDDDNVSVASSVHSKRSGRSSRSSSSRSSVSTSTSARICAEAERAALLAKANALQRKHAIEKKEEELRKMKEVWDVQAEIAANTAKIEYLKNAETSMTSENVIIKDDMNVYCEDMLNKVPSSATNMQEVRPKETVHAQLSTVAPSLTVTASRSYPQRSKVTQQPTTVSIDANSSSQISHTAQARHLQNRDSVSSSSIQGPDLSTILQRQNNLTDMLVKQQLLSSLPKGEIPVFNGDILQYRSFLHSFEHIIESKTDDDEDRLHFLIQYTRGLPQELVRSCQHMSPTRGYQKAKQLLKQHFGNEYRISCAYIEKALSWPSVKSEDPKALQAFALYLRSCCNAMEDLEFMEELDTVANLRSIALKLPYKLRERWRTKAFELQEQRGNKVKMVDLVSFIEKQANIVSDPIFGDIHSQIPLCLYCNNGHELMSCLQFEMQPHREKMNFIRQNGICFGCLTKGGHVSKDCTKHLTCNICNKPHPSVLHIIRPLETSKQLKKAPVSSTRVTLQAGKHTGVRNTESYTECLLSIVPVQIKSSKGSQILHTYAFLDPGSSASFCTENLMRKLNISGRKTNILLRTMSQDKSVPSYIISGLEVSSLEENNLIPMPEVYTQKSMPVDTCNIPTKGELSKWPYLSQVQFPKIPAKVELLIGSNTPKAIEPWEVINSQGDGPYAVKTLLGWVINGPLQEVKRNTTVYSTVIKEQENPTSQLLNYFSS</sequence>
<feature type="region of interest" description="Disordered" evidence="2">
    <location>
        <begin position="304"/>
        <end position="351"/>
    </location>
</feature>
<feature type="coiled-coil region" evidence="1">
    <location>
        <begin position="189"/>
        <end position="222"/>
    </location>
</feature>
<organism evidence="3 4">
    <name type="scientific">Cirrhinus molitorella</name>
    <name type="common">mud carp</name>
    <dbReference type="NCBI Taxonomy" id="172907"/>
    <lineage>
        <taxon>Eukaryota</taxon>
        <taxon>Metazoa</taxon>
        <taxon>Chordata</taxon>
        <taxon>Craniata</taxon>
        <taxon>Vertebrata</taxon>
        <taxon>Euteleostomi</taxon>
        <taxon>Actinopterygii</taxon>
        <taxon>Neopterygii</taxon>
        <taxon>Teleostei</taxon>
        <taxon>Ostariophysi</taxon>
        <taxon>Cypriniformes</taxon>
        <taxon>Cyprinidae</taxon>
        <taxon>Labeoninae</taxon>
        <taxon>Labeonini</taxon>
        <taxon>Cirrhinus</taxon>
    </lineage>
</organism>
<evidence type="ECO:0000313" key="3">
    <source>
        <dbReference type="EMBL" id="KAL1277030.1"/>
    </source>
</evidence>
<proteinExistence type="predicted"/>
<keyword evidence="1" id="KW-0175">Coiled coil</keyword>
<dbReference type="EMBL" id="JAYMGO010000003">
    <property type="protein sequence ID" value="KAL1277030.1"/>
    <property type="molecule type" value="Genomic_DNA"/>
</dbReference>
<name>A0ABR3NKB1_9TELE</name>
<protein>
    <submittedName>
        <fullName evidence="3">Uncharacterized protein</fullName>
    </submittedName>
</protein>
<dbReference type="PANTHER" id="PTHR47331:SF3">
    <property type="match status" value="1"/>
</dbReference>
<evidence type="ECO:0000313" key="4">
    <source>
        <dbReference type="Proteomes" id="UP001558613"/>
    </source>
</evidence>
<feature type="region of interest" description="Disordered" evidence="2">
    <location>
        <begin position="148"/>
        <end position="187"/>
    </location>
</feature>
<feature type="compositionally biased region" description="Polar residues" evidence="2">
    <location>
        <begin position="304"/>
        <end position="333"/>
    </location>
</feature>
<gene>
    <name evidence="3" type="ORF">QQF64_023703</name>
</gene>
<evidence type="ECO:0000256" key="2">
    <source>
        <dbReference type="SAM" id="MobiDB-lite"/>
    </source>
</evidence>
<dbReference type="PANTHER" id="PTHR47331">
    <property type="entry name" value="PHD-TYPE DOMAIN-CONTAINING PROTEIN"/>
    <property type="match status" value="1"/>
</dbReference>